<gene>
    <name evidence="1" type="ORF">NC653_012049</name>
</gene>
<name>A0AAD6R436_9ROSI</name>
<comment type="caution">
    <text evidence="1">The sequence shown here is derived from an EMBL/GenBank/DDBJ whole genome shotgun (WGS) entry which is preliminary data.</text>
</comment>
<evidence type="ECO:0000313" key="1">
    <source>
        <dbReference type="EMBL" id="KAJ7001833.1"/>
    </source>
</evidence>
<reference evidence="1 2" key="1">
    <citation type="journal article" date="2023" name="Mol. Ecol. Resour.">
        <title>Chromosome-level genome assembly of a triploid poplar Populus alba 'Berolinensis'.</title>
        <authorList>
            <person name="Chen S."/>
            <person name="Yu Y."/>
            <person name="Wang X."/>
            <person name="Wang S."/>
            <person name="Zhang T."/>
            <person name="Zhou Y."/>
            <person name="He R."/>
            <person name="Meng N."/>
            <person name="Wang Y."/>
            <person name="Liu W."/>
            <person name="Liu Z."/>
            <person name="Liu J."/>
            <person name="Guo Q."/>
            <person name="Huang H."/>
            <person name="Sederoff R.R."/>
            <person name="Wang G."/>
            <person name="Qu G."/>
            <person name="Chen S."/>
        </authorList>
    </citation>
    <scope>NUCLEOTIDE SEQUENCE [LARGE SCALE GENOMIC DNA]</scope>
    <source>
        <strain evidence="1">SC-2020</strain>
    </source>
</reference>
<organism evidence="1 2">
    <name type="scientific">Populus alba x Populus x berolinensis</name>
    <dbReference type="NCBI Taxonomy" id="444605"/>
    <lineage>
        <taxon>Eukaryota</taxon>
        <taxon>Viridiplantae</taxon>
        <taxon>Streptophyta</taxon>
        <taxon>Embryophyta</taxon>
        <taxon>Tracheophyta</taxon>
        <taxon>Spermatophyta</taxon>
        <taxon>Magnoliopsida</taxon>
        <taxon>eudicotyledons</taxon>
        <taxon>Gunneridae</taxon>
        <taxon>Pentapetalae</taxon>
        <taxon>rosids</taxon>
        <taxon>fabids</taxon>
        <taxon>Malpighiales</taxon>
        <taxon>Salicaceae</taxon>
        <taxon>Saliceae</taxon>
        <taxon>Populus</taxon>
    </lineage>
</organism>
<dbReference type="EMBL" id="JAQIZT010000004">
    <property type="protein sequence ID" value="KAJ7001833.1"/>
    <property type="molecule type" value="Genomic_DNA"/>
</dbReference>
<dbReference type="AlphaFoldDB" id="A0AAD6R436"/>
<keyword evidence="2" id="KW-1185">Reference proteome</keyword>
<dbReference type="Proteomes" id="UP001164929">
    <property type="component" value="Chromosome 4"/>
</dbReference>
<evidence type="ECO:0000313" key="2">
    <source>
        <dbReference type="Proteomes" id="UP001164929"/>
    </source>
</evidence>
<protein>
    <submittedName>
        <fullName evidence="1">Uncharacterized protein</fullName>
    </submittedName>
</protein>
<sequence length="64" mass="7328">MDLYNSKRLPCQGKNDVVLNYGYQSFWDQWANFYLHNLTAPPCCSCDGSLTVFKDVDPCDMAEV</sequence>
<proteinExistence type="predicted"/>
<accession>A0AAD6R436</accession>